<keyword evidence="1" id="KW-1133">Transmembrane helix</keyword>
<evidence type="ECO:0000313" key="4">
    <source>
        <dbReference type="Proteomes" id="UP000509458"/>
    </source>
</evidence>
<organism evidence="3 4">
    <name type="scientific">Alteromonas macleodii</name>
    <name type="common">Pseudoalteromonas macleodii</name>
    <dbReference type="NCBI Taxonomy" id="28108"/>
    <lineage>
        <taxon>Bacteria</taxon>
        <taxon>Pseudomonadati</taxon>
        <taxon>Pseudomonadota</taxon>
        <taxon>Gammaproteobacteria</taxon>
        <taxon>Alteromonadales</taxon>
        <taxon>Alteromonadaceae</taxon>
        <taxon>Alteromonas/Salinimonas group</taxon>
        <taxon>Alteromonas</taxon>
    </lineage>
</organism>
<dbReference type="InterPro" id="IPR001173">
    <property type="entry name" value="Glyco_trans_2-like"/>
</dbReference>
<dbReference type="Gene3D" id="3.90.550.10">
    <property type="entry name" value="Spore Coat Polysaccharide Biosynthesis Protein SpsA, Chain A"/>
    <property type="match status" value="1"/>
</dbReference>
<dbReference type="Proteomes" id="UP000509458">
    <property type="component" value="Chromosome"/>
</dbReference>
<keyword evidence="1" id="KW-0812">Transmembrane</keyword>
<keyword evidence="3" id="KW-0808">Transferase</keyword>
<protein>
    <submittedName>
        <fullName evidence="3">Dolichyl-phosphate mannose synthase-like protein, family GT2</fullName>
        <ecNumber evidence="3">2.4.1.83</ecNumber>
    </submittedName>
</protein>
<reference evidence="3 4" key="1">
    <citation type="submission" date="2020-06" db="EMBL/GenBank/DDBJ databases">
        <authorList>
            <person name="Duchaud E."/>
        </authorList>
    </citation>
    <scope>NUCLEOTIDE SEQUENCE [LARGE SCALE GENOMIC DNA]</scope>
    <source>
        <strain evidence="3">Alteromonas fortis</strain>
    </source>
</reference>
<keyword evidence="1" id="KW-0472">Membrane</keyword>
<proteinExistence type="predicted"/>
<evidence type="ECO:0000313" key="3">
    <source>
        <dbReference type="EMBL" id="CAB9493544.1"/>
    </source>
</evidence>
<dbReference type="InterPro" id="IPR050834">
    <property type="entry name" value="Glycosyltransf_2"/>
</dbReference>
<keyword evidence="3" id="KW-0328">Glycosyltransferase</keyword>
<dbReference type="PANTHER" id="PTHR43685">
    <property type="entry name" value="GLYCOSYLTRANSFERASE"/>
    <property type="match status" value="1"/>
</dbReference>
<evidence type="ECO:0000256" key="1">
    <source>
        <dbReference type="SAM" id="Phobius"/>
    </source>
</evidence>
<evidence type="ECO:0000259" key="2">
    <source>
        <dbReference type="Pfam" id="PF00535"/>
    </source>
</evidence>
<dbReference type="EMBL" id="LR812090">
    <property type="protein sequence ID" value="CAB9493544.1"/>
    <property type="molecule type" value="Genomic_DNA"/>
</dbReference>
<dbReference type="EC" id="2.4.1.83" evidence="3"/>
<feature type="transmembrane region" description="Helical" evidence="1">
    <location>
        <begin position="289"/>
        <end position="309"/>
    </location>
</feature>
<dbReference type="GO" id="GO:0004582">
    <property type="term" value="F:dolichyl-phosphate beta-D-mannosyltransferase activity"/>
    <property type="evidence" value="ECO:0007669"/>
    <property type="project" value="UniProtKB-EC"/>
</dbReference>
<sequence>MPRVLDENRMNSDNSASLYPPQVSVLIPVYNDIDRVGLCIEKLSAMAFPKDEYEVIIIDNGSSDGTYEFLQKLVSELDDKAFRLIQCLTPGSYAARNEGLKLAKGEFVAFTDSDCLVSENWLHSLLDCWKAQSGRTVVAGKVSFFSDSAKNTEQCALDFENMFSMKQDQNAKNGKCITANLFCTKQLLETHGGFNEKLKSGGDVEFSQRVVSSGGEIVYSEKAEVFHPSRNKKELLIKRKRVVGGTWDAELSKASIGRKLRFCVGLVKMFLGRTKKTFMNASFPFKRKVSLTWLLFLIFLTSMSEFLQLQLGKEANRT</sequence>
<dbReference type="SUPFAM" id="SSF53448">
    <property type="entry name" value="Nucleotide-diphospho-sugar transferases"/>
    <property type="match status" value="1"/>
</dbReference>
<gene>
    <name evidence="3" type="ORF">ALFOR1_30464</name>
</gene>
<dbReference type="InterPro" id="IPR029044">
    <property type="entry name" value="Nucleotide-diphossugar_trans"/>
</dbReference>
<name>A0A6T9XY27_ALTMA</name>
<dbReference type="AlphaFoldDB" id="A0A6T9XY27"/>
<feature type="domain" description="Glycosyltransferase 2-like" evidence="2">
    <location>
        <begin position="24"/>
        <end position="174"/>
    </location>
</feature>
<dbReference type="PANTHER" id="PTHR43685:SF2">
    <property type="entry name" value="GLYCOSYLTRANSFERASE 2-LIKE DOMAIN-CONTAINING PROTEIN"/>
    <property type="match status" value="1"/>
</dbReference>
<dbReference type="Pfam" id="PF00535">
    <property type="entry name" value="Glycos_transf_2"/>
    <property type="match status" value="1"/>
</dbReference>
<accession>A0A6T9XY27</accession>